<accession>A0A4Z2EJ23</accession>
<evidence type="ECO:0000313" key="2">
    <source>
        <dbReference type="EMBL" id="TNN28866.1"/>
    </source>
</evidence>
<sequence length="82" mass="8585">MARKIRAEERRTRAATGRATLRAGGGGGGGTRGGGVWLVRPLRGKKARLKDDTDVGLRPNPAICRGETGQFTASHDENAAGD</sequence>
<name>A0A4Z2EJ23_9TELE</name>
<protein>
    <submittedName>
        <fullName evidence="2">Uncharacterized protein</fullName>
    </submittedName>
</protein>
<feature type="compositionally biased region" description="Gly residues" evidence="1">
    <location>
        <begin position="23"/>
        <end position="36"/>
    </location>
</feature>
<feature type="region of interest" description="Disordered" evidence="1">
    <location>
        <begin position="1"/>
        <end position="37"/>
    </location>
</feature>
<feature type="region of interest" description="Disordered" evidence="1">
    <location>
        <begin position="50"/>
        <end position="82"/>
    </location>
</feature>
<gene>
    <name evidence="2" type="ORF">EYF80_060986</name>
</gene>
<comment type="caution">
    <text evidence="2">The sequence shown here is derived from an EMBL/GenBank/DDBJ whole genome shotgun (WGS) entry which is preliminary data.</text>
</comment>
<dbReference type="EMBL" id="SRLO01006341">
    <property type="protein sequence ID" value="TNN28866.1"/>
    <property type="molecule type" value="Genomic_DNA"/>
</dbReference>
<dbReference type="AlphaFoldDB" id="A0A4Z2EJ23"/>
<evidence type="ECO:0000256" key="1">
    <source>
        <dbReference type="SAM" id="MobiDB-lite"/>
    </source>
</evidence>
<keyword evidence="3" id="KW-1185">Reference proteome</keyword>
<dbReference type="Proteomes" id="UP000314294">
    <property type="component" value="Unassembled WGS sequence"/>
</dbReference>
<evidence type="ECO:0000313" key="3">
    <source>
        <dbReference type="Proteomes" id="UP000314294"/>
    </source>
</evidence>
<organism evidence="2 3">
    <name type="scientific">Liparis tanakae</name>
    <name type="common">Tanaka's snailfish</name>
    <dbReference type="NCBI Taxonomy" id="230148"/>
    <lineage>
        <taxon>Eukaryota</taxon>
        <taxon>Metazoa</taxon>
        <taxon>Chordata</taxon>
        <taxon>Craniata</taxon>
        <taxon>Vertebrata</taxon>
        <taxon>Euteleostomi</taxon>
        <taxon>Actinopterygii</taxon>
        <taxon>Neopterygii</taxon>
        <taxon>Teleostei</taxon>
        <taxon>Neoteleostei</taxon>
        <taxon>Acanthomorphata</taxon>
        <taxon>Eupercaria</taxon>
        <taxon>Perciformes</taxon>
        <taxon>Cottioidei</taxon>
        <taxon>Cottales</taxon>
        <taxon>Liparidae</taxon>
        <taxon>Liparis</taxon>
    </lineage>
</organism>
<reference evidence="2 3" key="1">
    <citation type="submission" date="2019-03" db="EMBL/GenBank/DDBJ databases">
        <title>First draft genome of Liparis tanakae, snailfish: a comprehensive survey of snailfish specific genes.</title>
        <authorList>
            <person name="Kim W."/>
            <person name="Song I."/>
            <person name="Jeong J.-H."/>
            <person name="Kim D."/>
            <person name="Kim S."/>
            <person name="Ryu S."/>
            <person name="Song J.Y."/>
            <person name="Lee S.K."/>
        </authorList>
    </citation>
    <scope>NUCLEOTIDE SEQUENCE [LARGE SCALE GENOMIC DNA]</scope>
    <source>
        <tissue evidence="2">Muscle</tissue>
    </source>
</reference>
<feature type="compositionally biased region" description="Basic and acidic residues" evidence="1">
    <location>
        <begin position="1"/>
        <end position="12"/>
    </location>
</feature>
<proteinExistence type="predicted"/>